<organism evidence="1">
    <name type="scientific">freshwater metagenome</name>
    <dbReference type="NCBI Taxonomy" id="449393"/>
    <lineage>
        <taxon>unclassified sequences</taxon>
        <taxon>metagenomes</taxon>
        <taxon>ecological metagenomes</taxon>
    </lineage>
</organism>
<sequence>MSQITEFPQSEQEKVDSWRLHVLIEAGYPAELAEKLAHSDTDLHQAVELVDAGCSHETAAAILL</sequence>
<dbReference type="AlphaFoldDB" id="A0A6J6Q7X6"/>
<reference evidence="1" key="1">
    <citation type="submission" date="2020-05" db="EMBL/GenBank/DDBJ databases">
        <authorList>
            <person name="Chiriac C."/>
            <person name="Salcher M."/>
            <person name="Ghai R."/>
            <person name="Kavagutti S V."/>
        </authorList>
    </citation>
    <scope>NUCLEOTIDE SEQUENCE</scope>
</reference>
<accession>A0A6J6Q7X6</accession>
<name>A0A6J6Q7X6_9ZZZZ</name>
<evidence type="ECO:0000313" key="1">
    <source>
        <dbReference type="EMBL" id="CAB4704908.1"/>
    </source>
</evidence>
<protein>
    <submittedName>
        <fullName evidence="1">Unannotated protein</fullName>
    </submittedName>
</protein>
<dbReference type="EMBL" id="CAEZXP010000005">
    <property type="protein sequence ID" value="CAB4704908.1"/>
    <property type="molecule type" value="Genomic_DNA"/>
</dbReference>
<proteinExistence type="predicted"/>
<gene>
    <name evidence="1" type="ORF">UFOPK2399_01603</name>
</gene>